<organism evidence="3 4">
    <name type="scientific">Lithocarpus litseifolius</name>
    <dbReference type="NCBI Taxonomy" id="425828"/>
    <lineage>
        <taxon>Eukaryota</taxon>
        <taxon>Viridiplantae</taxon>
        <taxon>Streptophyta</taxon>
        <taxon>Embryophyta</taxon>
        <taxon>Tracheophyta</taxon>
        <taxon>Spermatophyta</taxon>
        <taxon>Magnoliopsida</taxon>
        <taxon>eudicotyledons</taxon>
        <taxon>Gunneridae</taxon>
        <taxon>Pentapetalae</taxon>
        <taxon>rosids</taxon>
        <taxon>fabids</taxon>
        <taxon>Fagales</taxon>
        <taxon>Fagaceae</taxon>
        <taxon>Lithocarpus</taxon>
    </lineage>
</organism>
<feature type="domain" description="DC1" evidence="2">
    <location>
        <begin position="83"/>
        <end position="132"/>
    </location>
</feature>
<feature type="domain" description="DC1" evidence="2">
    <location>
        <begin position="158"/>
        <end position="200"/>
    </location>
</feature>
<dbReference type="Pfam" id="PF03107">
    <property type="entry name" value="C1_2"/>
    <property type="match status" value="3"/>
</dbReference>
<name>A0AAW2D8E2_9ROSI</name>
<proteinExistence type="predicted"/>
<comment type="caution">
    <text evidence="3">The sequence shown here is derived from an EMBL/GenBank/DDBJ whole genome shotgun (WGS) entry which is preliminary data.</text>
</comment>
<keyword evidence="4" id="KW-1185">Reference proteome</keyword>
<sequence>MSNGFIYNCHKCGFVLDVSCSLISELDTLTHASHKHPLIFSSTTNDEECSACSSKGRIFRCTKCEFTLDFGCATLPHTVKYKQHEHPFTLSYIAEDDSGEYYCDICEEERNHPKHWFYYCEECSYPTHPKCIFGKYSYDGGGDYRNVKFGINYISIVHQHPLTFVQETKDDSHCNNCGLPCEDIAYACATCNISFHMGCA</sequence>
<dbReference type="InterPro" id="IPR004146">
    <property type="entry name" value="DC1"/>
</dbReference>
<dbReference type="PANTHER" id="PTHR32410:SF163">
    <property type="entry name" value="DC1 DOMAIN-CONTAINING PROTEIN"/>
    <property type="match status" value="1"/>
</dbReference>
<evidence type="ECO:0000313" key="3">
    <source>
        <dbReference type="EMBL" id="KAL0005933.1"/>
    </source>
</evidence>
<keyword evidence="1" id="KW-0677">Repeat</keyword>
<evidence type="ECO:0000256" key="1">
    <source>
        <dbReference type="ARBA" id="ARBA00022737"/>
    </source>
</evidence>
<dbReference type="InterPro" id="IPR053192">
    <property type="entry name" value="Vacuole_Formation_Reg"/>
</dbReference>
<dbReference type="PANTHER" id="PTHR32410">
    <property type="entry name" value="CYSTEINE/HISTIDINE-RICH C1 DOMAIN FAMILY PROTEIN"/>
    <property type="match status" value="1"/>
</dbReference>
<gene>
    <name evidence="3" type="ORF">SO802_013494</name>
</gene>
<protein>
    <recommendedName>
        <fullName evidence="2">DC1 domain-containing protein</fullName>
    </recommendedName>
</protein>
<dbReference type="InterPro" id="IPR046349">
    <property type="entry name" value="C1-like_sf"/>
</dbReference>
<accession>A0AAW2D8E2</accession>
<evidence type="ECO:0000259" key="2">
    <source>
        <dbReference type="Pfam" id="PF03107"/>
    </source>
</evidence>
<feature type="domain" description="DC1" evidence="2">
    <location>
        <begin position="33"/>
        <end position="73"/>
    </location>
</feature>
<dbReference type="EMBL" id="JAZDWU010000004">
    <property type="protein sequence ID" value="KAL0005933.1"/>
    <property type="molecule type" value="Genomic_DNA"/>
</dbReference>
<dbReference type="Proteomes" id="UP001459277">
    <property type="component" value="Unassembled WGS sequence"/>
</dbReference>
<dbReference type="AlphaFoldDB" id="A0AAW2D8E2"/>
<reference evidence="3 4" key="1">
    <citation type="submission" date="2024-01" db="EMBL/GenBank/DDBJ databases">
        <title>A telomere-to-telomere, gap-free genome of sweet tea (Lithocarpus litseifolius).</title>
        <authorList>
            <person name="Zhou J."/>
        </authorList>
    </citation>
    <scope>NUCLEOTIDE SEQUENCE [LARGE SCALE GENOMIC DNA]</scope>
    <source>
        <strain evidence="3">Zhou-2022a</strain>
        <tissue evidence="3">Leaf</tissue>
    </source>
</reference>
<evidence type="ECO:0000313" key="4">
    <source>
        <dbReference type="Proteomes" id="UP001459277"/>
    </source>
</evidence>
<dbReference type="SUPFAM" id="SSF57889">
    <property type="entry name" value="Cysteine-rich domain"/>
    <property type="match status" value="3"/>
</dbReference>